<dbReference type="EMBL" id="BOMI01000033">
    <property type="protein sequence ID" value="GID73347.1"/>
    <property type="molecule type" value="Genomic_DNA"/>
</dbReference>
<name>A0ABQ3Y042_9ACTN</name>
<proteinExistence type="predicted"/>
<sequence>MSAWETAGDGRWVRDNDDRHLLLHAGGRLVELHGVFVHVYTAAADMDPANPLGGAAHQATHDRPDLETAGQEQLWQAMTEYGEAP</sequence>
<evidence type="ECO:0000313" key="1">
    <source>
        <dbReference type="EMBL" id="GID73347.1"/>
    </source>
</evidence>
<comment type="caution">
    <text evidence="1">The sequence shown here is derived from an EMBL/GenBank/DDBJ whole genome shotgun (WGS) entry which is preliminary data.</text>
</comment>
<accession>A0ABQ3Y042</accession>
<dbReference type="RefSeq" id="WP_203761271.1">
    <property type="nucleotide sequence ID" value="NZ_BAAABO010000029.1"/>
</dbReference>
<protein>
    <submittedName>
        <fullName evidence="1">Uncharacterized protein</fullName>
    </submittedName>
</protein>
<organism evidence="1 2">
    <name type="scientific">Paractinoplanes deccanensis</name>
    <dbReference type="NCBI Taxonomy" id="113561"/>
    <lineage>
        <taxon>Bacteria</taxon>
        <taxon>Bacillati</taxon>
        <taxon>Actinomycetota</taxon>
        <taxon>Actinomycetes</taxon>
        <taxon>Micromonosporales</taxon>
        <taxon>Micromonosporaceae</taxon>
        <taxon>Paractinoplanes</taxon>
    </lineage>
</organism>
<dbReference type="Proteomes" id="UP000609879">
    <property type="component" value="Unassembled WGS sequence"/>
</dbReference>
<gene>
    <name evidence="1" type="ORF">Ade02nite_19880</name>
</gene>
<evidence type="ECO:0000313" key="2">
    <source>
        <dbReference type="Proteomes" id="UP000609879"/>
    </source>
</evidence>
<reference evidence="1 2" key="1">
    <citation type="submission" date="2021-01" db="EMBL/GenBank/DDBJ databases">
        <title>Whole genome shotgun sequence of Actinoplanes deccanensis NBRC 13994.</title>
        <authorList>
            <person name="Komaki H."/>
            <person name="Tamura T."/>
        </authorList>
    </citation>
    <scope>NUCLEOTIDE SEQUENCE [LARGE SCALE GENOMIC DNA]</scope>
    <source>
        <strain evidence="1 2">NBRC 13994</strain>
    </source>
</reference>
<keyword evidence="2" id="KW-1185">Reference proteome</keyword>